<keyword evidence="4 8" id="KW-0812">Transmembrane</keyword>
<comment type="subcellular location">
    <subcellularLocation>
        <location evidence="1">Cell membrane</location>
        <topology evidence="1">Multi-pass membrane protein</topology>
    </subcellularLocation>
</comment>
<dbReference type="Gene3D" id="1.20.1720.10">
    <property type="entry name" value="Multidrug resistance protein D"/>
    <property type="match status" value="1"/>
</dbReference>
<keyword evidence="2" id="KW-0813">Transport</keyword>
<evidence type="ECO:0000256" key="6">
    <source>
        <dbReference type="ARBA" id="ARBA00023136"/>
    </source>
</evidence>
<evidence type="ECO:0000313" key="11">
    <source>
        <dbReference type="Proteomes" id="UP000297496"/>
    </source>
</evidence>
<dbReference type="RefSeq" id="WP_135839874.1">
    <property type="nucleotide sequence ID" value="NZ_SRRO01000001.1"/>
</dbReference>
<dbReference type="EMBL" id="SRRO01000001">
    <property type="protein sequence ID" value="TGN65377.1"/>
    <property type="molecule type" value="Genomic_DNA"/>
</dbReference>
<dbReference type="Pfam" id="PF07690">
    <property type="entry name" value="MFS_1"/>
    <property type="match status" value="1"/>
</dbReference>
<evidence type="ECO:0000256" key="4">
    <source>
        <dbReference type="ARBA" id="ARBA00022692"/>
    </source>
</evidence>
<feature type="transmembrane region" description="Helical" evidence="8">
    <location>
        <begin position="170"/>
        <end position="194"/>
    </location>
</feature>
<dbReference type="Gene3D" id="1.20.1250.20">
    <property type="entry name" value="MFS general substrate transporter like domains"/>
    <property type="match status" value="1"/>
</dbReference>
<feature type="transmembrane region" description="Helical" evidence="8">
    <location>
        <begin position="301"/>
        <end position="326"/>
    </location>
</feature>
<evidence type="ECO:0000313" key="10">
    <source>
        <dbReference type="EMBL" id="TGN65377.1"/>
    </source>
</evidence>
<feature type="transmembrane region" description="Helical" evidence="8">
    <location>
        <begin position="366"/>
        <end position="387"/>
    </location>
</feature>
<dbReference type="GO" id="GO:0022857">
    <property type="term" value="F:transmembrane transporter activity"/>
    <property type="evidence" value="ECO:0007669"/>
    <property type="project" value="InterPro"/>
</dbReference>
<dbReference type="Proteomes" id="UP000297496">
    <property type="component" value="Unassembled WGS sequence"/>
</dbReference>
<keyword evidence="6 8" id="KW-0472">Membrane</keyword>
<feature type="transmembrane region" description="Helical" evidence="8">
    <location>
        <begin position="233"/>
        <end position="253"/>
    </location>
</feature>
<evidence type="ECO:0000256" key="7">
    <source>
        <dbReference type="SAM" id="MobiDB-lite"/>
    </source>
</evidence>
<feature type="domain" description="Major facilitator superfamily (MFS) profile" evidence="9">
    <location>
        <begin position="46"/>
        <end position="494"/>
    </location>
</feature>
<evidence type="ECO:0000256" key="1">
    <source>
        <dbReference type="ARBA" id="ARBA00004651"/>
    </source>
</evidence>
<keyword evidence="3" id="KW-1003">Cell membrane</keyword>
<dbReference type="AlphaFoldDB" id="A0A4Z1CHY7"/>
<name>A0A4Z1CHY7_9ACTN</name>
<dbReference type="InterPro" id="IPR020846">
    <property type="entry name" value="MFS_dom"/>
</dbReference>
<feature type="compositionally biased region" description="Low complexity" evidence="7">
    <location>
        <begin position="9"/>
        <end position="19"/>
    </location>
</feature>
<feature type="transmembrane region" description="Helical" evidence="8">
    <location>
        <begin position="259"/>
        <end position="280"/>
    </location>
</feature>
<evidence type="ECO:0000256" key="8">
    <source>
        <dbReference type="SAM" id="Phobius"/>
    </source>
</evidence>
<dbReference type="GO" id="GO:0005886">
    <property type="term" value="C:plasma membrane"/>
    <property type="evidence" value="ECO:0007669"/>
    <property type="project" value="UniProtKB-SubCell"/>
</dbReference>
<reference evidence="10 11" key="1">
    <citation type="submission" date="2019-04" db="EMBL/GenBank/DDBJ databases">
        <title>Three New Species of Nocardioides, Nocardioides euryhalodurans sp. nov., Nocardioides seonyuensis sp. nov. and Nocardioides eburneoflavus sp. nov. Isolated from Soil.</title>
        <authorList>
            <person name="Roh S.G."/>
            <person name="Lee C."/>
            <person name="Kim M.-K."/>
            <person name="Kim S.B."/>
        </authorList>
    </citation>
    <scope>NUCLEOTIDE SEQUENCE [LARGE SCALE GENOMIC DNA]</scope>
    <source>
        <strain evidence="10 11">MMS17-SY213</strain>
    </source>
</reference>
<feature type="transmembrane region" description="Helical" evidence="8">
    <location>
        <begin position="137"/>
        <end position="158"/>
    </location>
</feature>
<feature type="transmembrane region" description="Helical" evidence="8">
    <location>
        <begin position="112"/>
        <end position="131"/>
    </location>
</feature>
<dbReference type="InterPro" id="IPR011701">
    <property type="entry name" value="MFS"/>
</dbReference>
<gene>
    <name evidence="10" type="ORF">EXE59_16485</name>
</gene>
<feature type="region of interest" description="Disordered" evidence="7">
    <location>
        <begin position="1"/>
        <end position="37"/>
    </location>
</feature>
<dbReference type="SUPFAM" id="SSF103473">
    <property type="entry name" value="MFS general substrate transporter"/>
    <property type="match status" value="1"/>
</dbReference>
<dbReference type="PANTHER" id="PTHR42718">
    <property type="entry name" value="MAJOR FACILITATOR SUPERFAMILY MULTIDRUG TRANSPORTER MFSC"/>
    <property type="match status" value="1"/>
</dbReference>
<dbReference type="PANTHER" id="PTHR42718:SF46">
    <property type="entry name" value="BLR6921 PROTEIN"/>
    <property type="match status" value="1"/>
</dbReference>
<dbReference type="PROSITE" id="PS50850">
    <property type="entry name" value="MFS"/>
    <property type="match status" value="1"/>
</dbReference>
<keyword evidence="5 8" id="KW-1133">Transmembrane helix</keyword>
<feature type="transmembrane region" description="Helical" evidence="8">
    <location>
        <begin position="200"/>
        <end position="221"/>
    </location>
</feature>
<feature type="transmembrane region" description="Helical" evidence="8">
    <location>
        <begin position="44"/>
        <end position="62"/>
    </location>
</feature>
<comment type="caution">
    <text evidence="10">The sequence shown here is derived from an EMBL/GenBank/DDBJ whole genome shotgun (WGS) entry which is preliminary data.</text>
</comment>
<protein>
    <submittedName>
        <fullName evidence="10">MFS transporter</fullName>
    </submittedName>
</protein>
<feature type="transmembrane region" description="Helical" evidence="8">
    <location>
        <begin position="82"/>
        <end position="100"/>
    </location>
</feature>
<feature type="transmembrane region" description="Helical" evidence="8">
    <location>
        <begin position="338"/>
        <end position="359"/>
    </location>
</feature>
<dbReference type="OrthoDB" id="7375466at2"/>
<dbReference type="InterPro" id="IPR036259">
    <property type="entry name" value="MFS_trans_sf"/>
</dbReference>
<feature type="transmembrane region" description="Helical" evidence="8">
    <location>
        <begin position="441"/>
        <end position="461"/>
    </location>
</feature>
<sequence>MSDTHHGAAHAAPHAATHAPHADPHGSPHPATGLEGADGPRRPWTVLAVALAAQILVVLDISVVNTALPTIGHALDIDGGNLQWLVTAYVMMSGGGLLLGGRLSDLLSRRGVFLTGLTLFTAASIVSGFAGSAGQLIAARAVQGLSAALLTPSALSLITTTYSGAQRRTALALWGAVGSLGVAAGVLLGGAVTTWTSWPFIFWINGPVGVVALLVGTRTIAKEQVARPKLTDLDLPGAGAVIGGLVALTYALGATATRGWWSAHTVVAMAVSAVLLVAFLTTERRAARPLFPPHVWKLNALVSGTAVMLGITGLLVGAVFLTSIFVQTVLGYTALQTGVAFLPFAFAITAGTIVARHLLGHVAPRVVAAVGLGVTGAAAGLLSTAGADAGYAADLLPGLLVMGFGVGMVFVPVSVTSMAGIPSSHAGVASGFLMTGHEVGAALGVAVLSAVASTAGSLATIDGAADAFSRGFTCAGVIAAVVAAYALWRMPAQRVSGAIGHVHH</sequence>
<accession>A0A4Z1CHY7</accession>
<feature type="transmembrane region" description="Helical" evidence="8">
    <location>
        <begin position="399"/>
        <end position="421"/>
    </location>
</feature>
<dbReference type="CDD" id="cd17321">
    <property type="entry name" value="MFS_MMR_MDR_like"/>
    <property type="match status" value="1"/>
</dbReference>
<evidence type="ECO:0000256" key="2">
    <source>
        <dbReference type="ARBA" id="ARBA00022448"/>
    </source>
</evidence>
<proteinExistence type="predicted"/>
<organism evidence="10 11">
    <name type="scientific">Nocardioides eburneiflavus</name>
    <dbReference type="NCBI Taxonomy" id="2518372"/>
    <lineage>
        <taxon>Bacteria</taxon>
        <taxon>Bacillati</taxon>
        <taxon>Actinomycetota</taxon>
        <taxon>Actinomycetes</taxon>
        <taxon>Propionibacteriales</taxon>
        <taxon>Nocardioidaceae</taxon>
        <taxon>Nocardioides</taxon>
    </lineage>
</organism>
<feature type="transmembrane region" description="Helical" evidence="8">
    <location>
        <begin position="467"/>
        <end position="488"/>
    </location>
</feature>
<evidence type="ECO:0000259" key="9">
    <source>
        <dbReference type="PROSITE" id="PS50850"/>
    </source>
</evidence>
<keyword evidence="11" id="KW-1185">Reference proteome</keyword>
<evidence type="ECO:0000256" key="3">
    <source>
        <dbReference type="ARBA" id="ARBA00022475"/>
    </source>
</evidence>
<evidence type="ECO:0000256" key="5">
    <source>
        <dbReference type="ARBA" id="ARBA00022989"/>
    </source>
</evidence>